<reference evidence="1" key="1">
    <citation type="submission" date="2023-06" db="EMBL/GenBank/DDBJ databases">
        <title>Genomic Diversity of Vibrio spp. and Metagenomic Analysis of Pathogens in Florida Gulf Coastal Waters Following Hurricane Ian.</title>
        <authorList>
            <person name="Brumfield K.D."/>
        </authorList>
    </citation>
    <scope>NUCLEOTIDE SEQUENCE</scope>
    <source>
        <strain evidence="1">WBS2B-138</strain>
    </source>
</reference>
<sequence length="927" mass="105716">MAVTVFNNPIDSFWHDQNEKLLANQFFKSEQGDYYCDKWDFVEYNRVTTIDFSVFDLPFFNLKSSATLKLAEREYSLSSKEYAKLLCGAVLTFKNTRALIPAYQMAMHLLAFLNEHHEVTLGASLLDSFWTSFMARSVNQNGFFNRVSAPSYRGSIAPISLSNLRNYLTALGVKGVIEQKLTNKKIEKSLDRVCQSQYSMTLTEYKKGGSFNFLGLEMGQYYVDYLNHVYQNNFLYTSTCKRALSAVLEKAGIANIKETRTKNRLFNVILAGLQGDELSSAQSETKGLDHSYLKLMTENALLTEYSKHFDSVSSLKDDNIESLAIELGLSARFDAVEVIRVLMLQKYLGLQGHKSPDEVWNGYLSSLDKSFLDKQSLDAVSVDDVYAKMQSIVSQQRLTEEECLTSIQQWVKGLISTSANRTYEELKVILDTQLHSMTTLVVAWTGYRHSEYGFPLSAIRTEPNLDILDNAHVPFRFKLKWLVPKTNGKTKIDREVTSQCYQVAAQLNELFEHKHDEPCLYALTSPKTKKENVQQSSSFIDTRVKANWAEFINYQPFNDVIRLNDLLEKSIELTSSEKKEVEALSLKYTVGSARYRHLLSSAKEVKRDWLRLSVTSFQGSQAQRRFKQSIVAYAQRGYVENDEHQAVIDRYLSSETKALLQSGTVSLEDIKTMRDINSELLEGVRYPSPHAIRHIWAEAVLTRYQGDVGAVIRHQFCHLDNSFFNAYLRDKDARGLMASAKQRYLNSIVELLILESEQLSEKHLGGFSRFVRKVTQLTKVKTENELLALRERIAGRIIDIQPSRFAVCIPRIGGESRAKCAKMGSLNPQDARLEFCLDCIHAWITEGHIRGIWQTIQPMVKEAMQPKGIGFLLEAHLPALTSSWRRIKELRNSRNGDNVDRILSAIEDAIDSIKGKMKVEAELYGYE</sequence>
<protein>
    <recommendedName>
        <fullName evidence="3">Integrase</fullName>
    </recommendedName>
</protein>
<organism evidence="1 2">
    <name type="scientific">Vibrio parahaemolyticus</name>
    <dbReference type="NCBI Taxonomy" id="670"/>
    <lineage>
        <taxon>Bacteria</taxon>
        <taxon>Pseudomonadati</taxon>
        <taxon>Pseudomonadota</taxon>
        <taxon>Gammaproteobacteria</taxon>
        <taxon>Vibrionales</taxon>
        <taxon>Vibrionaceae</taxon>
        <taxon>Vibrio</taxon>
    </lineage>
</organism>
<comment type="caution">
    <text evidence="1">The sequence shown here is derived from an EMBL/GenBank/DDBJ whole genome shotgun (WGS) entry which is preliminary data.</text>
</comment>
<dbReference type="Proteomes" id="UP001253193">
    <property type="component" value="Unassembled WGS sequence"/>
</dbReference>
<proteinExistence type="predicted"/>
<accession>A0AAW8Q010</accession>
<evidence type="ECO:0000313" key="1">
    <source>
        <dbReference type="EMBL" id="MDS1821777.1"/>
    </source>
</evidence>
<dbReference type="RefSeq" id="WP_311020616.1">
    <property type="nucleotide sequence ID" value="NZ_JAUHGG010000004.1"/>
</dbReference>
<dbReference type="AlphaFoldDB" id="A0AAW8Q010"/>
<evidence type="ECO:0000313" key="2">
    <source>
        <dbReference type="Proteomes" id="UP001253193"/>
    </source>
</evidence>
<gene>
    <name evidence="1" type="ORF">QX249_14055</name>
</gene>
<name>A0AAW8Q010_VIBPH</name>
<dbReference type="EMBL" id="JAUHGG010000004">
    <property type="protein sequence ID" value="MDS1821777.1"/>
    <property type="molecule type" value="Genomic_DNA"/>
</dbReference>
<evidence type="ECO:0008006" key="3">
    <source>
        <dbReference type="Google" id="ProtNLM"/>
    </source>
</evidence>